<proteinExistence type="predicted"/>
<dbReference type="InterPro" id="IPR012332">
    <property type="entry name" value="Autotransporter_pectin_lyase_C"/>
</dbReference>
<dbReference type="InterPro" id="IPR005546">
    <property type="entry name" value="Autotransporte_beta"/>
</dbReference>
<evidence type="ECO:0000256" key="2">
    <source>
        <dbReference type="SAM" id="SignalP"/>
    </source>
</evidence>
<dbReference type="SUPFAM" id="SSF103515">
    <property type="entry name" value="Autotransporter"/>
    <property type="match status" value="1"/>
</dbReference>
<dbReference type="InterPro" id="IPR011050">
    <property type="entry name" value="Pectin_lyase_fold/virulence"/>
</dbReference>
<keyword evidence="2" id="KW-0732">Signal</keyword>
<dbReference type="PANTHER" id="PTHR35037">
    <property type="entry name" value="C-TERMINAL REGION OF AIDA-LIKE PROTEIN"/>
    <property type="match status" value="1"/>
</dbReference>
<dbReference type="PANTHER" id="PTHR35037:SF3">
    <property type="entry name" value="C-TERMINAL REGION OF AIDA-LIKE PROTEIN"/>
    <property type="match status" value="1"/>
</dbReference>
<dbReference type="InterPro" id="IPR036709">
    <property type="entry name" value="Autotransporte_beta_dom_sf"/>
</dbReference>
<dbReference type="PROSITE" id="PS51208">
    <property type="entry name" value="AUTOTRANSPORTER"/>
    <property type="match status" value="1"/>
</dbReference>
<dbReference type="InterPro" id="IPR006315">
    <property type="entry name" value="OM_autotransptr_brl_dom"/>
</dbReference>
<comment type="caution">
    <text evidence="4">The sequence shown here is derived from an EMBL/GenBank/DDBJ whole genome shotgun (WGS) entry which is preliminary data.</text>
</comment>
<feature type="signal peptide" evidence="2">
    <location>
        <begin position="1"/>
        <end position="41"/>
    </location>
</feature>
<dbReference type="Gene3D" id="2.160.20.20">
    <property type="match status" value="1"/>
</dbReference>
<protein>
    <submittedName>
        <fullName evidence="4">Outer membrane autotransporter barrel domain protein</fullName>
    </submittedName>
</protein>
<evidence type="ECO:0000259" key="3">
    <source>
        <dbReference type="PROSITE" id="PS51208"/>
    </source>
</evidence>
<dbReference type="EMBL" id="NNRL01000168">
    <property type="protein sequence ID" value="OYR07878.1"/>
    <property type="molecule type" value="Genomic_DNA"/>
</dbReference>
<dbReference type="SUPFAM" id="SSF51126">
    <property type="entry name" value="Pectin lyase-like"/>
    <property type="match status" value="1"/>
</dbReference>
<dbReference type="RefSeq" id="WP_167388218.1">
    <property type="nucleotide sequence ID" value="NZ_JBHEER010000013.1"/>
</dbReference>
<feature type="compositionally biased region" description="Gly residues" evidence="1">
    <location>
        <begin position="657"/>
        <end position="681"/>
    </location>
</feature>
<accession>A0A256EZ30</accession>
<dbReference type="Pfam" id="PF03797">
    <property type="entry name" value="Autotransporter"/>
    <property type="match status" value="1"/>
</dbReference>
<name>A0A256EZ30_9HYPH</name>
<dbReference type="GO" id="GO:0019867">
    <property type="term" value="C:outer membrane"/>
    <property type="evidence" value="ECO:0007669"/>
    <property type="project" value="InterPro"/>
</dbReference>
<organism evidence="4 5">
    <name type="scientific">Brucella grignonensis</name>
    <dbReference type="NCBI Taxonomy" id="94627"/>
    <lineage>
        <taxon>Bacteria</taxon>
        <taxon>Pseudomonadati</taxon>
        <taxon>Pseudomonadota</taxon>
        <taxon>Alphaproteobacteria</taxon>
        <taxon>Hyphomicrobiales</taxon>
        <taxon>Brucellaceae</taxon>
        <taxon>Brucella/Ochrobactrum group</taxon>
        <taxon>Brucella</taxon>
    </lineage>
</organism>
<evidence type="ECO:0000256" key="1">
    <source>
        <dbReference type="SAM" id="MobiDB-lite"/>
    </source>
</evidence>
<dbReference type="AlphaFoldDB" id="A0A256EZ30"/>
<keyword evidence="5" id="KW-1185">Reference proteome</keyword>
<reference evidence="4 5" key="1">
    <citation type="submission" date="2017-07" db="EMBL/GenBank/DDBJ databases">
        <title>Phylogenetic study on the rhizospheric bacterium Ochrobactrum sp. A44.</title>
        <authorList>
            <person name="Krzyzanowska D.M."/>
            <person name="Ossowicki A."/>
            <person name="Rajewska M."/>
            <person name="Maciag T."/>
            <person name="Kaczynski Z."/>
            <person name="Czerwicka M."/>
            <person name="Jafra S."/>
        </authorList>
    </citation>
    <scope>NUCLEOTIDE SEQUENCE [LARGE SCALE GENOMIC DNA]</scope>
    <source>
        <strain evidence="4 5">OgA9a</strain>
    </source>
</reference>
<sequence>MNLIPLFVRAWSGNFRSSVSYRTLALAGTAIAFGLTGAANAANFTASNETELVAAINQANNSGDANSTITLTGGFALSGAPLPQVTKNLKIDGAGHEVTSAKNIVLDIAAGANLDYSGAIKTTGTFGFNGSFIKTGDGTLSITGGTGNYSWNFANDNGNMVIRDGAQVTFHNGANASPSLSSGAGSVTITGAGTVVTSQGNLILDSANGAVLNIENGGTFNSTTLSTVASRQTATINVTGKDSLLNSALRVDQGNATINIRNGGHISGSAAQIGVIANFVNSDGKGQIDRGGSADILVSDAGSRWDVTNPFILLRGSLNILNGGVVQAGSMRAGFFDARITEDAVADVVVSGAGSQLITTDNRVNGFVLGGGTGNFVKKGTLTVNNGGAVIAGAGTGTIDIATTADSEGAINIGGAAGQAAAKAGTLSAGKIKFGAGNGALNFNHIENNYDFGIALEGNGTVSQIGSGKTTLTTNQTGFTGKTLVQSGILAVDHTLGGTMDVSGGRLQGIGTIGDTVLSKGGVIAVSNASLGTLTVDGDYTGKGGLLEIETVLGDDTSATDKLVITGNSSGDTDVRVINRDGLGAQTDKGIKIIEVGGQSDGTFALVSDYTTKDGKKVVIGGAYAYELLKNAKSDPADGDWYLVSEVYKTDPVDSGTGNGNSNGNGNNSGSGNGNNTGGGNETTPRYSAAVPIYQSYMSTLQSLNKLPTLQQRVGERYQDGTPASSDGQSNGENRAIWGRIEGAHSSLKNNSSSGRLQQDINTYVMQSGVDGQFYEGDKGRLIGGITGQYGNAQNNVTAFAGDGTITTQSWSLGSTLTWYGSNGFYVDGQVQANWYDSDLEIKNANSLANGHNAFGYALSIESGQTVAVNENWSLTPQAQLMWSSLDFNSFGDSYGTQVDKDDGDSLTARLGLAANYRNGWKGNDGRTVNTQFYGIANLYQEFSGNSKINVAGVKLANDEDRTWAGFGAGGTYAWGDNAYAVYGEGSVNTSLNHLADSYIVKGTVGFKMKW</sequence>
<dbReference type="InterPro" id="IPR043990">
    <property type="entry name" value="AC_1"/>
</dbReference>
<evidence type="ECO:0000313" key="4">
    <source>
        <dbReference type="EMBL" id="OYR07878.1"/>
    </source>
</evidence>
<dbReference type="NCBIfam" id="TIGR01414">
    <property type="entry name" value="autotrans_barl"/>
    <property type="match status" value="1"/>
</dbReference>
<dbReference type="CDD" id="cd01344">
    <property type="entry name" value="PL2_Passenger_AT"/>
    <property type="match status" value="1"/>
</dbReference>
<feature type="domain" description="Autotransporter" evidence="3">
    <location>
        <begin position="730"/>
        <end position="1011"/>
    </location>
</feature>
<feature type="region of interest" description="Disordered" evidence="1">
    <location>
        <begin position="653"/>
        <end position="686"/>
    </location>
</feature>
<dbReference type="SMART" id="SM00869">
    <property type="entry name" value="Autotransporter"/>
    <property type="match status" value="1"/>
</dbReference>
<dbReference type="InterPro" id="IPR051551">
    <property type="entry name" value="Autotransporter_adhesion"/>
</dbReference>
<dbReference type="Proteomes" id="UP000216478">
    <property type="component" value="Unassembled WGS sequence"/>
</dbReference>
<gene>
    <name evidence="4" type="ORF">CEV33_3543</name>
</gene>
<feature type="chain" id="PRO_5013124123" evidence="2">
    <location>
        <begin position="42"/>
        <end position="1011"/>
    </location>
</feature>
<evidence type="ECO:0000313" key="5">
    <source>
        <dbReference type="Proteomes" id="UP000216478"/>
    </source>
</evidence>
<dbReference type="Gene3D" id="2.40.128.130">
    <property type="entry name" value="Autotransporter beta-domain"/>
    <property type="match status" value="1"/>
</dbReference>
<dbReference type="Pfam" id="PF18883">
    <property type="entry name" value="AC_1"/>
    <property type="match status" value="1"/>
</dbReference>